<keyword evidence="1" id="KW-0472">Membrane</keyword>
<proteinExistence type="predicted"/>
<organism evidence="2 3">
    <name type="scientific">Desulfoscipio gibsoniae DSM 7213</name>
    <dbReference type="NCBI Taxonomy" id="767817"/>
    <lineage>
        <taxon>Bacteria</taxon>
        <taxon>Bacillati</taxon>
        <taxon>Bacillota</taxon>
        <taxon>Clostridia</taxon>
        <taxon>Eubacteriales</taxon>
        <taxon>Desulfallaceae</taxon>
        <taxon>Desulfoscipio</taxon>
    </lineage>
</organism>
<dbReference type="STRING" id="767817.Desgi_3735"/>
<name>R4KNC3_9FIRM</name>
<keyword evidence="1" id="KW-0812">Transmembrane</keyword>
<dbReference type="Proteomes" id="UP000013520">
    <property type="component" value="Chromosome"/>
</dbReference>
<feature type="transmembrane region" description="Helical" evidence="1">
    <location>
        <begin position="7"/>
        <end position="28"/>
    </location>
</feature>
<dbReference type="AlphaFoldDB" id="R4KNC3"/>
<reference evidence="2 3" key="1">
    <citation type="submission" date="2012-01" db="EMBL/GenBank/DDBJ databases">
        <title>Complete sequence of Desulfotomaculum gibsoniae DSM 7213.</title>
        <authorList>
            <consortium name="US DOE Joint Genome Institute"/>
            <person name="Lucas S."/>
            <person name="Han J."/>
            <person name="Lapidus A."/>
            <person name="Cheng J.-F."/>
            <person name="Goodwin L."/>
            <person name="Pitluck S."/>
            <person name="Peters L."/>
            <person name="Ovchinnikova G."/>
            <person name="Teshima H."/>
            <person name="Detter J.C."/>
            <person name="Han C."/>
            <person name="Tapia R."/>
            <person name="Land M."/>
            <person name="Hauser L."/>
            <person name="Kyrpides N."/>
            <person name="Ivanova N."/>
            <person name="Pagani I."/>
            <person name="Parshina S."/>
            <person name="Plugge C."/>
            <person name="Muyzer G."/>
            <person name="Kuever J."/>
            <person name="Ivanova A."/>
            <person name="Nazina T."/>
            <person name="Klenk H.-P."/>
            <person name="Brambilla E."/>
            <person name="Spring S."/>
            <person name="Stams A.F."/>
            <person name="Woyke T."/>
        </authorList>
    </citation>
    <scope>NUCLEOTIDE SEQUENCE [LARGE SCALE GENOMIC DNA]</scope>
    <source>
        <strain evidence="2 3">DSM 7213</strain>
    </source>
</reference>
<feature type="transmembrane region" description="Helical" evidence="1">
    <location>
        <begin position="40"/>
        <end position="60"/>
    </location>
</feature>
<gene>
    <name evidence="2" type="ORF">Desgi_3735</name>
</gene>
<dbReference type="HOGENOM" id="CLU_1783740_0_0_9"/>
<keyword evidence="3" id="KW-1185">Reference proteome</keyword>
<keyword evidence="1" id="KW-1133">Transmembrane helix</keyword>
<evidence type="ECO:0000313" key="2">
    <source>
        <dbReference type="EMBL" id="AGL03057.1"/>
    </source>
</evidence>
<evidence type="ECO:0000256" key="1">
    <source>
        <dbReference type="SAM" id="Phobius"/>
    </source>
</evidence>
<evidence type="ECO:0000313" key="3">
    <source>
        <dbReference type="Proteomes" id="UP000013520"/>
    </source>
</evidence>
<dbReference type="OrthoDB" id="1807605at2"/>
<accession>R4KNC3</accession>
<protein>
    <submittedName>
        <fullName evidence="2">Uncharacterized protein</fullName>
    </submittedName>
</protein>
<sequence>MNKKDRYAAAQALIGISVFLLIYTYFFYSTYQTIPGLAESWSVALLLSMTAVLAGLLIELSRFWGWVIEVKINVDLLILQGGPAAVLGLVPAPLWLQVGGHNYPYIFFADPVVTGISGVWLGVVLFRSIFNNKKIKEDLKDQKKA</sequence>
<feature type="transmembrane region" description="Helical" evidence="1">
    <location>
        <begin position="102"/>
        <end position="126"/>
    </location>
</feature>
<feature type="transmembrane region" description="Helical" evidence="1">
    <location>
        <begin position="72"/>
        <end position="96"/>
    </location>
</feature>
<dbReference type="KEGG" id="dgi:Desgi_3735"/>
<dbReference type="EMBL" id="CP003273">
    <property type="protein sequence ID" value="AGL03057.1"/>
    <property type="molecule type" value="Genomic_DNA"/>
</dbReference>
<dbReference type="RefSeq" id="WP_006520447.1">
    <property type="nucleotide sequence ID" value="NC_021184.1"/>
</dbReference>